<dbReference type="EMBL" id="JACHDZ010000007">
    <property type="protein sequence ID" value="MBB5345900.1"/>
    <property type="molecule type" value="Genomic_DNA"/>
</dbReference>
<dbReference type="Proteomes" id="UP000569092">
    <property type="component" value="Unassembled WGS sequence"/>
</dbReference>
<evidence type="ECO:0000313" key="3">
    <source>
        <dbReference type="Proteomes" id="UP000569092"/>
    </source>
</evidence>
<reference evidence="2 3" key="1">
    <citation type="submission" date="2020-08" db="EMBL/GenBank/DDBJ databases">
        <title>Genomic Encyclopedia of Type Strains, Phase IV (KMG-V): Genome sequencing to study the core and pangenomes of soil and plant-associated prokaryotes.</title>
        <authorList>
            <person name="Whitman W."/>
        </authorList>
    </citation>
    <scope>NUCLEOTIDE SEQUENCE [LARGE SCALE GENOMIC DNA]</scope>
    <source>
        <strain evidence="2 3">M8US30</strain>
    </source>
</reference>
<feature type="region of interest" description="Disordered" evidence="1">
    <location>
        <begin position="1"/>
        <end position="25"/>
    </location>
</feature>
<accession>A0A7W8JAU8</accession>
<feature type="region of interest" description="Disordered" evidence="1">
    <location>
        <begin position="39"/>
        <end position="86"/>
    </location>
</feature>
<protein>
    <submittedName>
        <fullName evidence="2">Uncharacterized protein</fullName>
    </submittedName>
</protein>
<evidence type="ECO:0000256" key="1">
    <source>
        <dbReference type="SAM" id="MobiDB-lite"/>
    </source>
</evidence>
<name>A0A7W8JAU8_9BACT</name>
<evidence type="ECO:0000313" key="2">
    <source>
        <dbReference type="EMBL" id="MBB5345900.1"/>
    </source>
</evidence>
<comment type="caution">
    <text evidence="2">The sequence shown here is derived from an EMBL/GenBank/DDBJ whole genome shotgun (WGS) entry which is preliminary data.</text>
</comment>
<feature type="compositionally biased region" description="Basic residues" evidence="1">
    <location>
        <begin position="44"/>
        <end position="64"/>
    </location>
</feature>
<feature type="compositionally biased region" description="Basic residues" evidence="1">
    <location>
        <begin position="75"/>
        <end position="86"/>
    </location>
</feature>
<sequence>MGCRISIDKQVWLGGGGRPKKNQEKVQKVGVFLAAKKIDAKTPHPPHKTPQLHHQNTTRKRRFSGKTPEKTPLNHTRKKSSTKMKI</sequence>
<dbReference type="AlphaFoldDB" id="A0A7W8JAU8"/>
<proteinExistence type="predicted"/>
<gene>
    <name evidence="2" type="ORF">HDF10_003901</name>
</gene>
<organism evidence="2 3">
    <name type="scientific">Tunturiibacter lichenicola</name>
    <dbReference type="NCBI Taxonomy" id="2051959"/>
    <lineage>
        <taxon>Bacteria</taxon>
        <taxon>Pseudomonadati</taxon>
        <taxon>Acidobacteriota</taxon>
        <taxon>Terriglobia</taxon>
        <taxon>Terriglobales</taxon>
        <taxon>Acidobacteriaceae</taxon>
        <taxon>Tunturiibacter</taxon>
    </lineage>
</organism>